<dbReference type="SUPFAM" id="SSF50621">
    <property type="entry name" value="Alanine racemase C-terminal domain-like"/>
    <property type="match status" value="1"/>
</dbReference>
<feature type="active site" description="Proton acceptor; specific for L-alanine" evidence="5">
    <location>
        <position position="278"/>
    </location>
</feature>
<dbReference type="InterPro" id="IPR011079">
    <property type="entry name" value="Ala_racemase_C"/>
</dbReference>
<dbReference type="NCBIfam" id="TIGR00492">
    <property type="entry name" value="alr"/>
    <property type="match status" value="1"/>
</dbReference>
<reference evidence="10" key="1">
    <citation type="journal article" date="2009" name="Appl. Environ. Microbiol.">
        <title>Complete genome sequence of the chemolithoautotrophic marine magnetotactic coccus strain MC-1.</title>
        <authorList>
            <person name="Schubbe S."/>
            <person name="Williams T.J."/>
            <person name="Xie G."/>
            <person name="Kiss H.E."/>
            <person name="Brettin T.S."/>
            <person name="Martinez D."/>
            <person name="Ross C.A."/>
            <person name="Schuler D."/>
            <person name="Cox B.L."/>
            <person name="Nealson K.H."/>
            <person name="Bazylinski D.A."/>
        </authorList>
    </citation>
    <scope>NUCLEOTIDE SEQUENCE [LARGE SCALE GENOMIC DNA]</scope>
    <source>
        <strain evidence="10">ATCC BAA-1437 / JCM 17883 / MC-1</strain>
    </source>
</reference>
<dbReference type="PANTHER" id="PTHR30511:SF0">
    <property type="entry name" value="ALANINE RACEMASE, CATABOLIC-RELATED"/>
    <property type="match status" value="1"/>
</dbReference>
<name>A0L493_MAGMM</name>
<evidence type="ECO:0000256" key="1">
    <source>
        <dbReference type="ARBA" id="ARBA00000316"/>
    </source>
</evidence>
<feature type="active site" description="Proton acceptor; specific for D-alanine" evidence="5">
    <location>
        <position position="52"/>
    </location>
</feature>
<dbReference type="PRINTS" id="PR00992">
    <property type="entry name" value="ALARACEMASE"/>
</dbReference>
<dbReference type="InterPro" id="IPR029066">
    <property type="entry name" value="PLP-binding_barrel"/>
</dbReference>
<dbReference type="Pfam" id="PF00842">
    <property type="entry name" value="Ala_racemase_C"/>
    <property type="match status" value="1"/>
</dbReference>
<dbReference type="InterPro" id="IPR001608">
    <property type="entry name" value="Ala_racemase_N"/>
</dbReference>
<dbReference type="GO" id="GO:0008784">
    <property type="term" value="F:alanine racemase activity"/>
    <property type="evidence" value="ECO:0007669"/>
    <property type="project" value="UniProtKB-UniRule"/>
</dbReference>
<feature type="domain" description="Alanine racemase C-terminal" evidence="8">
    <location>
        <begin position="257"/>
        <end position="386"/>
    </location>
</feature>
<dbReference type="OrthoDB" id="9813814at2"/>
<evidence type="ECO:0000256" key="2">
    <source>
        <dbReference type="ARBA" id="ARBA00001933"/>
    </source>
</evidence>
<dbReference type="EMBL" id="CP000471">
    <property type="protein sequence ID" value="ABK42786.1"/>
    <property type="molecule type" value="Genomic_DNA"/>
</dbReference>
<dbReference type="UniPathway" id="UPA00042">
    <property type="reaction ID" value="UER00497"/>
</dbReference>
<dbReference type="GO" id="GO:0030170">
    <property type="term" value="F:pyridoxal phosphate binding"/>
    <property type="evidence" value="ECO:0007669"/>
    <property type="project" value="UniProtKB-UniRule"/>
</dbReference>
<feature type="binding site" evidence="5 7">
    <location>
        <position position="148"/>
    </location>
    <ligand>
        <name>substrate</name>
    </ligand>
</feature>
<evidence type="ECO:0000256" key="5">
    <source>
        <dbReference type="HAMAP-Rule" id="MF_01201"/>
    </source>
</evidence>
<dbReference type="PROSITE" id="PS00395">
    <property type="entry name" value="ALANINE_RACEMASE"/>
    <property type="match status" value="1"/>
</dbReference>
<dbReference type="SUPFAM" id="SSF51419">
    <property type="entry name" value="PLP-binding barrel"/>
    <property type="match status" value="1"/>
</dbReference>
<dbReference type="STRING" id="156889.Mmc1_0259"/>
<evidence type="ECO:0000256" key="6">
    <source>
        <dbReference type="PIRSR" id="PIRSR600821-50"/>
    </source>
</evidence>
<evidence type="ECO:0000256" key="4">
    <source>
        <dbReference type="ARBA" id="ARBA00023235"/>
    </source>
</evidence>
<accession>A0L493</accession>
<dbReference type="SMART" id="SM01005">
    <property type="entry name" value="Ala_racemase_C"/>
    <property type="match status" value="1"/>
</dbReference>
<comment type="similarity">
    <text evidence="5">Belongs to the alanine racemase family.</text>
</comment>
<comment type="function">
    <text evidence="5">Catalyzes the interconversion of L-alanine and D-alanine. May also act on other amino acids.</text>
</comment>
<proteinExistence type="inferred from homology"/>
<comment type="cofactor">
    <cofactor evidence="2 5 6">
        <name>pyridoxal 5'-phosphate</name>
        <dbReference type="ChEBI" id="CHEBI:597326"/>
    </cofactor>
</comment>
<evidence type="ECO:0000259" key="8">
    <source>
        <dbReference type="SMART" id="SM01005"/>
    </source>
</evidence>
<dbReference type="GO" id="GO:0030632">
    <property type="term" value="P:D-alanine biosynthetic process"/>
    <property type="evidence" value="ECO:0007669"/>
    <property type="project" value="UniProtKB-UniRule"/>
</dbReference>
<dbReference type="HOGENOM" id="CLU_028393_1_0_5"/>
<dbReference type="Pfam" id="PF01168">
    <property type="entry name" value="Ala_racemase_N"/>
    <property type="match status" value="1"/>
</dbReference>
<keyword evidence="3 5" id="KW-0663">Pyridoxal phosphate</keyword>
<dbReference type="HAMAP" id="MF_01201">
    <property type="entry name" value="Ala_racemase"/>
    <property type="match status" value="1"/>
</dbReference>
<dbReference type="InterPro" id="IPR020622">
    <property type="entry name" value="Ala_racemase_pyridoxalP-BS"/>
</dbReference>
<keyword evidence="4 5" id="KW-0413">Isomerase</keyword>
<keyword evidence="10" id="KW-1185">Reference proteome</keyword>
<dbReference type="PANTHER" id="PTHR30511">
    <property type="entry name" value="ALANINE RACEMASE"/>
    <property type="match status" value="1"/>
</dbReference>
<dbReference type="FunFam" id="3.20.20.10:FF:000002">
    <property type="entry name" value="Alanine racemase"/>
    <property type="match status" value="1"/>
</dbReference>
<feature type="binding site" evidence="5 7">
    <location>
        <position position="326"/>
    </location>
    <ligand>
        <name>substrate</name>
    </ligand>
</feature>
<dbReference type="eggNOG" id="COG0787">
    <property type="taxonomic scope" value="Bacteria"/>
</dbReference>
<evidence type="ECO:0000313" key="9">
    <source>
        <dbReference type="EMBL" id="ABK42786.1"/>
    </source>
</evidence>
<dbReference type="KEGG" id="mgm:Mmc1_0259"/>
<reference evidence="9 10" key="2">
    <citation type="journal article" date="2012" name="Int. J. Syst. Evol. Microbiol.">
        <title>Magnetococcus marinus gen. nov., sp. nov., a marine, magnetotactic bacterium that represents a novel lineage (Magnetococcaceae fam. nov.; Magnetococcales ord. nov.) at the base of the Alphaproteobacteria.</title>
        <authorList>
            <person name="Bazylinski D.A."/>
            <person name="Williams T.J."/>
            <person name="Lefevre C.T."/>
            <person name="Berg R.J."/>
            <person name="Zhang C.L."/>
            <person name="Bowser S.S."/>
            <person name="Dean A.J."/>
            <person name="Beveridge T.J."/>
        </authorList>
    </citation>
    <scope>NUCLEOTIDE SEQUENCE [LARGE SCALE GENOMIC DNA]</scope>
    <source>
        <strain evidence="10">ATCC BAA-1437 / JCM 17883 / MC-1</strain>
    </source>
</reference>
<dbReference type="Proteomes" id="UP000002586">
    <property type="component" value="Chromosome"/>
</dbReference>
<feature type="modified residue" description="N6-(pyridoxal phosphate)lysine" evidence="5 6">
    <location>
        <position position="52"/>
    </location>
</feature>
<evidence type="ECO:0000256" key="7">
    <source>
        <dbReference type="PIRSR" id="PIRSR600821-52"/>
    </source>
</evidence>
<dbReference type="EC" id="5.1.1.1" evidence="5"/>
<dbReference type="RefSeq" id="WP_011711958.1">
    <property type="nucleotide sequence ID" value="NC_008576.1"/>
</dbReference>
<dbReference type="Gene3D" id="3.20.20.10">
    <property type="entry name" value="Alanine racemase"/>
    <property type="match status" value="1"/>
</dbReference>
<organism evidence="9 10">
    <name type="scientific">Magnetococcus marinus (strain ATCC BAA-1437 / JCM 17883 / MC-1)</name>
    <dbReference type="NCBI Taxonomy" id="156889"/>
    <lineage>
        <taxon>Bacteria</taxon>
        <taxon>Pseudomonadati</taxon>
        <taxon>Pseudomonadota</taxon>
        <taxon>Magnetococcia</taxon>
        <taxon>Magnetococcales</taxon>
        <taxon>Magnetococcaceae</taxon>
        <taxon>Magnetococcus</taxon>
    </lineage>
</organism>
<evidence type="ECO:0000313" key="10">
    <source>
        <dbReference type="Proteomes" id="UP000002586"/>
    </source>
</evidence>
<evidence type="ECO:0000256" key="3">
    <source>
        <dbReference type="ARBA" id="ARBA00022898"/>
    </source>
</evidence>
<comment type="catalytic activity">
    <reaction evidence="1 5">
        <text>L-alanine = D-alanine</text>
        <dbReference type="Rhea" id="RHEA:20249"/>
        <dbReference type="ChEBI" id="CHEBI:57416"/>
        <dbReference type="ChEBI" id="CHEBI:57972"/>
        <dbReference type="EC" id="5.1.1.1"/>
    </reaction>
</comment>
<dbReference type="CDD" id="cd00430">
    <property type="entry name" value="PLPDE_III_AR"/>
    <property type="match status" value="1"/>
</dbReference>
<gene>
    <name evidence="9" type="ordered locus">Mmc1_0259</name>
</gene>
<dbReference type="InterPro" id="IPR000821">
    <property type="entry name" value="Ala_racemase"/>
</dbReference>
<dbReference type="GO" id="GO:0005829">
    <property type="term" value="C:cytosol"/>
    <property type="evidence" value="ECO:0007669"/>
    <property type="project" value="TreeGrafter"/>
</dbReference>
<dbReference type="AlphaFoldDB" id="A0L493"/>
<dbReference type="InterPro" id="IPR009006">
    <property type="entry name" value="Ala_racemase/Decarboxylase_C"/>
</dbReference>
<protein>
    <recommendedName>
        <fullName evidence="5">Alanine racemase</fullName>
        <ecNumber evidence="5">5.1.1.1</ecNumber>
    </recommendedName>
</protein>
<dbReference type="Gene3D" id="2.40.37.10">
    <property type="entry name" value="Lyase, Ornithine Decarboxylase, Chain A, domain 1"/>
    <property type="match status" value="1"/>
</dbReference>
<sequence>MLPPTLAYTTANPMQWTHRPTWLEIDLAALRHNLRQARTATGPQVAHFPVIKADGYGIGAIAVAHTLEEEADGFCVALVEEAEQLRTAGINKRIMLFSGLYPGLEERAIRARVEPFLSDEINLNALWQAAKCYGPISVHIKIDSGMARLGYHPEHVPSLLDQLAHMPELKLAGLVSHMACADDRHSPITNAQLATLSPILEHPLVKQTQAQLSLANSATILGHPNAHYQWVRPGIMIYGASPFFPHTNAANEGLQPVVRWVTHIQRIHTLEKGKSLGYGHTFTATRPTRIAQLPVGYADGYNRLWSNKGSVLIAGQHCPVVGIVCMDQIAVDISDLQGEVKQWDEAVLLGKQHNAEITLENWATELKTIPYEILTRIGPRVPRRYRDGSILSGSFG</sequence>
<comment type="pathway">
    <text evidence="5">Amino-acid biosynthesis; D-alanine biosynthesis; D-alanine from L-alanine: step 1/1.</text>
</comment>